<evidence type="ECO:0008006" key="4">
    <source>
        <dbReference type="Google" id="ProtNLM"/>
    </source>
</evidence>
<feature type="transmembrane region" description="Helical" evidence="1">
    <location>
        <begin position="40"/>
        <end position="61"/>
    </location>
</feature>
<sequence>MKRLLRGWLAAGLITLLAAGGHSLAHLGSATGHGTETSVAPMVWVFTLVLAGPLCTALAGLRWSRMRTLGAIGLSQLLFHLFFTLFGSAGTTVTAVNSVSTPGHAHHVESLSVLSSDPVEVTAQSAVYSSVASGLMVLAHLLAAVGAYAVVHHGEATAYRLIDLLLLAGTRRILRAVEQTSATPPRLVATAPRPAQRRMVLVSSATPRGPPVLSLP</sequence>
<feature type="transmembrane region" description="Helical" evidence="1">
    <location>
        <begin position="126"/>
        <end position="151"/>
    </location>
</feature>
<dbReference type="EMBL" id="CP121252">
    <property type="protein sequence ID" value="WFP16080.1"/>
    <property type="molecule type" value="Genomic_DNA"/>
</dbReference>
<dbReference type="RefSeq" id="WP_278157246.1">
    <property type="nucleotide sequence ID" value="NZ_CP121252.1"/>
</dbReference>
<evidence type="ECO:0000313" key="2">
    <source>
        <dbReference type="EMBL" id="WFP16080.1"/>
    </source>
</evidence>
<reference evidence="2 3" key="1">
    <citation type="submission" date="2023-04" db="EMBL/GenBank/DDBJ databases">
        <title>Funneling lignin-derived compounds into biodiesel using alkali-halophilic Citricoccus sp. P2.</title>
        <authorList>
            <person name="Luo C.-B."/>
        </authorList>
    </citation>
    <scope>NUCLEOTIDE SEQUENCE [LARGE SCALE GENOMIC DNA]</scope>
    <source>
        <strain evidence="2 3">P2</strain>
    </source>
</reference>
<evidence type="ECO:0000313" key="3">
    <source>
        <dbReference type="Proteomes" id="UP001219037"/>
    </source>
</evidence>
<dbReference type="Proteomes" id="UP001219037">
    <property type="component" value="Chromosome"/>
</dbReference>
<keyword evidence="1" id="KW-0472">Membrane</keyword>
<organism evidence="2 3">
    <name type="scientific">Citricoccus muralis</name>
    <dbReference type="NCBI Taxonomy" id="169134"/>
    <lineage>
        <taxon>Bacteria</taxon>
        <taxon>Bacillati</taxon>
        <taxon>Actinomycetota</taxon>
        <taxon>Actinomycetes</taxon>
        <taxon>Micrococcales</taxon>
        <taxon>Micrococcaceae</taxon>
        <taxon>Citricoccus</taxon>
    </lineage>
</organism>
<feature type="transmembrane region" description="Helical" evidence="1">
    <location>
        <begin position="68"/>
        <end position="89"/>
    </location>
</feature>
<keyword evidence="3" id="KW-1185">Reference proteome</keyword>
<protein>
    <recommendedName>
        <fullName evidence="4">Integral membrane protein</fullName>
    </recommendedName>
</protein>
<proteinExistence type="predicted"/>
<accession>A0ABY8H4Q7</accession>
<keyword evidence="1" id="KW-0812">Transmembrane</keyword>
<name>A0ABY8H4Q7_9MICC</name>
<keyword evidence="1" id="KW-1133">Transmembrane helix</keyword>
<evidence type="ECO:0000256" key="1">
    <source>
        <dbReference type="SAM" id="Phobius"/>
    </source>
</evidence>
<gene>
    <name evidence="2" type="ORF">P8192_11875</name>
</gene>